<dbReference type="AlphaFoldDB" id="A0A812XLR6"/>
<dbReference type="Gene3D" id="1.25.40.90">
    <property type="match status" value="1"/>
</dbReference>
<dbReference type="OrthoDB" id="444503at2759"/>
<protein>
    <recommendedName>
        <fullName evidence="4">CID domain-containing protein</fullName>
    </recommendedName>
</protein>
<feature type="compositionally biased region" description="Polar residues" evidence="1">
    <location>
        <begin position="292"/>
        <end position="305"/>
    </location>
</feature>
<keyword evidence="3" id="KW-1185">Reference proteome</keyword>
<organism evidence="2 3">
    <name type="scientific">Symbiodinium pilosum</name>
    <name type="common">Dinoflagellate</name>
    <dbReference type="NCBI Taxonomy" id="2952"/>
    <lineage>
        <taxon>Eukaryota</taxon>
        <taxon>Sar</taxon>
        <taxon>Alveolata</taxon>
        <taxon>Dinophyceae</taxon>
        <taxon>Suessiales</taxon>
        <taxon>Symbiodiniaceae</taxon>
        <taxon>Symbiodinium</taxon>
    </lineage>
</organism>
<evidence type="ECO:0000313" key="2">
    <source>
        <dbReference type="EMBL" id="CAE7731538.1"/>
    </source>
</evidence>
<gene>
    <name evidence="2" type="ORF">SPIL2461_LOCUS20995</name>
</gene>
<sequence>MGYLSAFDEDWKRYELPFPKTKQEYRQIQKFDYALRCAQSDQKKILTENVHAAAKVALDMTTDAGIDHVVCRLRLVSKDDGAHQETAVFTIDSILRHAAKNRDEEIRSLYESRLEKHLRNVFKRAIQAVASRTALATKFFEILGKWKERGWFQEALPDVVKVVERAAPSAAKPDSGLLLRHECDRIKHAYWSTDDAWTAHDTWIYTTSYAGADDPKSLEDASNPGWASATYTRPQNLADDTKHYQSSWVNAKYACPTSVLLGSSHPSSSHPKHGGSAGFSASDTHSKHSSRNTHSSNTRDSWNPTVDTSNALYSINPWTSNSNDTRQPLGHEFDTRNTACHARDTPNHPIHAHTHFIDTPYTRSRSDPIDTCSAVNPCWRAWKNTFHSYEHTFHATVSRWVCAALHPYTESSLHSSACSTLHSSSATTDTSRCSHDAANPRCSYDAPDPGRCSPADTGRCIHDAADPSRRSPADTGRCIHDAADPGRCS</sequence>
<feature type="region of interest" description="Disordered" evidence="1">
    <location>
        <begin position="262"/>
        <end position="305"/>
    </location>
</feature>
<dbReference type="InterPro" id="IPR008942">
    <property type="entry name" value="ENTH_VHS"/>
</dbReference>
<evidence type="ECO:0000313" key="3">
    <source>
        <dbReference type="Proteomes" id="UP000649617"/>
    </source>
</evidence>
<accession>A0A812XLR6</accession>
<dbReference type="EMBL" id="CAJNIZ010045841">
    <property type="protein sequence ID" value="CAE7731538.1"/>
    <property type="molecule type" value="Genomic_DNA"/>
</dbReference>
<evidence type="ECO:0000256" key="1">
    <source>
        <dbReference type="SAM" id="MobiDB-lite"/>
    </source>
</evidence>
<reference evidence="2" key="1">
    <citation type="submission" date="2021-02" db="EMBL/GenBank/DDBJ databases">
        <authorList>
            <person name="Dougan E. K."/>
            <person name="Rhodes N."/>
            <person name="Thang M."/>
            <person name="Chan C."/>
        </authorList>
    </citation>
    <scope>NUCLEOTIDE SEQUENCE</scope>
</reference>
<name>A0A812XLR6_SYMPI</name>
<evidence type="ECO:0008006" key="4">
    <source>
        <dbReference type="Google" id="ProtNLM"/>
    </source>
</evidence>
<dbReference type="Proteomes" id="UP000649617">
    <property type="component" value="Unassembled WGS sequence"/>
</dbReference>
<proteinExistence type="predicted"/>
<comment type="caution">
    <text evidence="2">The sequence shown here is derived from an EMBL/GenBank/DDBJ whole genome shotgun (WGS) entry which is preliminary data.</text>
</comment>